<keyword evidence="3" id="KW-1185">Reference proteome</keyword>
<gene>
    <name evidence="2" type="ORF">FRUB_00726</name>
</gene>
<keyword evidence="1" id="KW-0812">Transmembrane</keyword>
<name>A0A225EFK8_9BACT</name>
<evidence type="ECO:0000256" key="1">
    <source>
        <dbReference type="SAM" id="Phobius"/>
    </source>
</evidence>
<dbReference type="AlphaFoldDB" id="A0A225EFK8"/>
<evidence type="ECO:0000313" key="2">
    <source>
        <dbReference type="EMBL" id="OWK47027.1"/>
    </source>
</evidence>
<keyword evidence="1" id="KW-0472">Membrane</keyword>
<comment type="caution">
    <text evidence="2">The sequence shown here is derived from an EMBL/GenBank/DDBJ whole genome shotgun (WGS) entry which is preliminary data.</text>
</comment>
<proteinExistence type="predicted"/>
<dbReference type="EMBL" id="NIDE01000001">
    <property type="protein sequence ID" value="OWK47027.1"/>
    <property type="molecule type" value="Genomic_DNA"/>
</dbReference>
<protein>
    <submittedName>
        <fullName evidence="2">Uncharacterized protein</fullName>
    </submittedName>
</protein>
<accession>A0A225EFK8</accession>
<sequence length="455" mass="49585">MDHDERGEFWDWLIHNAGSQRSSDVQENKVTNPNVYGGYSNTSDNEDEFTAAIRQHVDSFEGVPVISFGWVALFIVLYTLLIGPVEYLFLKKVLGRLELTWVTFPLIVLTVSATAYFTAYAIKGNDLRINKIDVVDIDVGGGRIYGRTWFTIFSPRIDSYTLAVEPREGWAVGRPDVPSPVPLVDWMGGGRGGSRSFVSRGYTYHVDQIGRAVADGLERVPIQVWSTKAFTANWSAYSDRGTPLISSELEHPPSDPGAVAGTITNNLPVGVLNDVALIYAGKFYKLGTVPQGRVTVSGVGLGGGAVGLQTDSEWLAKNAPMPVANQQEYSGFGRSGRNTTIPGSSNLSMWGALFHEKATPPASGALKNASIRELDQSWRVSEDNRDEVILLARIGPVSGLSEEMMTREAESPSPTKLWVKSLPGGTAARDQVPGSMRQETYIRAYIPIRKAGVAK</sequence>
<reference evidence="3" key="1">
    <citation type="submission" date="2017-06" db="EMBL/GenBank/DDBJ databases">
        <title>Genome analysis of Fimbriiglobus ruber SP5, the first member of the order Planctomycetales with confirmed chitinolytic capability.</title>
        <authorList>
            <person name="Ravin N.V."/>
            <person name="Rakitin A.L."/>
            <person name="Ivanova A.A."/>
            <person name="Beletsky A.V."/>
            <person name="Kulichevskaya I.S."/>
            <person name="Mardanov A.V."/>
            <person name="Dedysh S.N."/>
        </authorList>
    </citation>
    <scope>NUCLEOTIDE SEQUENCE [LARGE SCALE GENOMIC DNA]</scope>
    <source>
        <strain evidence="3">SP5</strain>
    </source>
</reference>
<feature type="transmembrane region" description="Helical" evidence="1">
    <location>
        <begin position="101"/>
        <end position="122"/>
    </location>
</feature>
<feature type="transmembrane region" description="Helical" evidence="1">
    <location>
        <begin position="68"/>
        <end position="89"/>
    </location>
</feature>
<organism evidence="2 3">
    <name type="scientific">Fimbriiglobus ruber</name>
    <dbReference type="NCBI Taxonomy" id="1908690"/>
    <lineage>
        <taxon>Bacteria</taxon>
        <taxon>Pseudomonadati</taxon>
        <taxon>Planctomycetota</taxon>
        <taxon>Planctomycetia</taxon>
        <taxon>Gemmatales</taxon>
        <taxon>Gemmataceae</taxon>
        <taxon>Fimbriiglobus</taxon>
    </lineage>
</organism>
<evidence type="ECO:0000313" key="3">
    <source>
        <dbReference type="Proteomes" id="UP000214646"/>
    </source>
</evidence>
<dbReference type="Proteomes" id="UP000214646">
    <property type="component" value="Unassembled WGS sequence"/>
</dbReference>
<keyword evidence="1" id="KW-1133">Transmembrane helix</keyword>